<dbReference type="STRING" id="680026.AB733_16845"/>
<dbReference type="AlphaFoldDB" id="A0A0J8V8K7"/>
<feature type="transmembrane region" description="Helical" evidence="13">
    <location>
        <begin position="33"/>
        <end position="57"/>
    </location>
</feature>
<dbReference type="GO" id="GO:0005886">
    <property type="term" value="C:plasma membrane"/>
    <property type="evidence" value="ECO:0007669"/>
    <property type="project" value="UniProtKB-SubCell"/>
</dbReference>
<evidence type="ECO:0000256" key="11">
    <source>
        <dbReference type="ARBA" id="ARBA00023225"/>
    </source>
</evidence>
<dbReference type="GO" id="GO:0009306">
    <property type="term" value="P:protein secretion"/>
    <property type="evidence" value="ECO:0007669"/>
    <property type="project" value="InterPro"/>
</dbReference>
<feature type="transmembrane region" description="Helical" evidence="13">
    <location>
        <begin position="189"/>
        <end position="207"/>
    </location>
</feature>
<dbReference type="EMBL" id="PYLZ01000014">
    <property type="protein sequence ID" value="PSW22401.1"/>
    <property type="molecule type" value="Genomic_DNA"/>
</dbReference>
<sequence length="375" mass="42368">MSNDSSQDKTEQPSQQKLRKAREDGNLPRSKELVTALMTLGSALLLTAFGGTLAEMFRQVTQLNMRLSKEAAFDTKIMLQHLSESLWLMVMAIGPMLGLLVLITILANLLRGGWNLSAKSAQPKFSKLNPISGIKRMFSTKSLAELIKSILKVTLIIATLVLLIRNTLTDIVNLQRLPLPEAMLQTVDFLWLGLFSFGLALLFIAILELPYSGWEYTKQLKMTKQEVKEESKNSEGRPEVKARIRQLQRQMSQRSLTQTVPQADVVITNPTHYAVALKYDLDKAGAPFVIAKGVDQMALQIQQVARRYDCPVVEIPPLTRAVYYSTNEWQEVPAPLYVAVAHILTFVFQMKEYQKGRQPSKPEFPRVSIPRELRR</sequence>
<dbReference type="RefSeq" id="WP_048899825.1">
    <property type="nucleotide sequence ID" value="NZ_AP024852.1"/>
</dbReference>
<dbReference type="InterPro" id="IPR029025">
    <property type="entry name" value="T3SS_substrate_exporter_C"/>
</dbReference>
<dbReference type="GO" id="GO:0044780">
    <property type="term" value="P:bacterial-type flagellum assembly"/>
    <property type="evidence" value="ECO:0007669"/>
    <property type="project" value="InterPro"/>
</dbReference>
<dbReference type="PANTHER" id="PTHR30531:SF12">
    <property type="entry name" value="FLAGELLAR BIOSYNTHETIC PROTEIN FLHB"/>
    <property type="match status" value="1"/>
</dbReference>
<dbReference type="OrthoDB" id="9807950at2"/>
<feature type="compositionally biased region" description="Basic and acidic residues" evidence="14">
    <location>
        <begin position="1"/>
        <end position="11"/>
    </location>
</feature>
<comment type="subcellular location">
    <subcellularLocation>
        <location evidence="1">Cell membrane</location>
        <topology evidence="1">Multi-pass membrane protein</topology>
    </subcellularLocation>
</comment>
<dbReference type="SUPFAM" id="SSF160544">
    <property type="entry name" value="EscU C-terminal domain-like"/>
    <property type="match status" value="1"/>
</dbReference>
<evidence type="ECO:0000256" key="13">
    <source>
        <dbReference type="RuleBase" id="RU364091"/>
    </source>
</evidence>
<comment type="function">
    <text evidence="12 13">Required for formation of the rod structure in the basal body of the flagellar apparatus. Together with FliI and FliH, may constitute the export apparatus of flagellin.</text>
</comment>
<keyword evidence="4 13" id="KW-0813">Transport</keyword>
<feature type="transmembrane region" description="Helical" evidence="13">
    <location>
        <begin position="86"/>
        <end position="110"/>
    </location>
</feature>
<gene>
    <name evidence="13 15" type="primary">flhB</name>
    <name evidence="15" type="ORF">C9I94_20855</name>
</gene>
<dbReference type="InterPro" id="IPR006136">
    <property type="entry name" value="FlhB"/>
</dbReference>
<keyword evidence="6 13" id="KW-0812">Transmembrane</keyword>
<evidence type="ECO:0000256" key="1">
    <source>
        <dbReference type="ARBA" id="ARBA00004651"/>
    </source>
</evidence>
<keyword evidence="7 13" id="KW-1005">Bacterial flagellum biogenesis</keyword>
<keyword evidence="16" id="KW-1185">Reference proteome</keyword>
<feature type="transmembrane region" description="Helical" evidence="13">
    <location>
        <begin position="146"/>
        <end position="168"/>
    </location>
</feature>
<name>A0A0J8V8K7_9GAMM</name>
<keyword evidence="15" id="KW-0969">Cilium</keyword>
<reference evidence="15 16" key="1">
    <citation type="submission" date="2018-01" db="EMBL/GenBank/DDBJ databases">
        <title>Whole genome sequencing of Histamine producing bacteria.</title>
        <authorList>
            <person name="Butler K."/>
        </authorList>
    </citation>
    <scope>NUCLEOTIDE SEQUENCE [LARGE SCALE GENOMIC DNA]</scope>
    <source>
        <strain evidence="15 16">DSM 24669</strain>
    </source>
</reference>
<dbReference type="Gene3D" id="3.40.1690.10">
    <property type="entry name" value="secretion proteins EscU"/>
    <property type="match status" value="1"/>
</dbReference>
<evidence type="ECO:0000256" key="6">
    <source>
        <dbReference type="ARBA" id="ARBA00022692"/>
    </source>
</evidence>
<organism evidence="15 16">
    <name type="scientific">Photobacterium swingsii</name>
    <dbReference type="NCBI Taxonomy" id="680026"/>
    <lineage>
        <taxon>Bacteria</taxon>
        <taxon>Pseudomonadati</taxon>
        <taxon>Pseudomonadota</taxon>
        <taxon>Gammaproteobacteria</taxon>
        <taxon>Vibrionales</taxon>
        <taxon>Vibrionaceae</taxon>
        <taxon>Photobacterium</taxon>
    </lineage>
</organism>
<dbReference type="Pfam" id="PF01312">
    <property type="entry name" value="Bac_export_2"/>
    <property type="match status" value="1"/>
</dbReference>
<comment type="caution">
    <text evidence="15">The sequence shown here is derived from an EMBL/GenBank/DDBJ whole genome shotgun (WGS) entry which is preliminary data.</text>
</comment>
<evidence type="ECO:0000256" key="14">
    <source>
        <dbReference type="SAM" id="MobiDB-lite"/>
    </source>
</evidence>
<feature type="region of interest" description="Disordered" evidence="14">
    <location>
        <begin position="1"/>
        <end position="25"/>
    </location>
</feature>
<proteinExistence type="inferred from homology"/>
<dbReference type="PRINTS" id="PR00950">
    <property type="entry name" value="TYPE3IMSPROT"/>
</dbReference>
<comment type="similarity">
    <text evidence="2 13">Belongs to the type III secretion exporter family.</text>
</comment>
<evidence type="ECO:0000256" key="7">
    <source>
        <dbReference type="ARBA" id="ARBA00022795"/>
    </source>
</evidence>
<evidence type="ECO:0000256" key="12">
    <source>
        <dbReference type="ARBA" id="ARBA00025078"/>
    </source>
</evidence>
<evidence type="ECO:0000313" key="16">
    <source>
        <dbReference type="Proteomes" id="UP000240481"/>
    </source>
</evidence>
<evidence type="ECO:0000256" key="10">
    <source>
        <dbReference type="ARBA" id="ARBA00023136"/>
    </source>
</evidence>
<keyword evidence="5 13" id="KW-1003">Cell membrane</keyword>
<evidence type="ECO:0000256" key="3">
    <source>
        <dbReference type="ARBA" id="ARBA00021622"/>
    </source>
</evidence>
<dbReference type="InterPro" id="IPR006135">
    <property type="entry name" value="T3SS_substrate_exporter"/>
</dbReference>
<keyword evidence="8 13" id="KW-0653">Protein transport</keyword>
<keyword evidence="10 13" id="KW-0472">Membrane</keyword>
<protein>
    <recommendedName>
        <fullName evidence="3 13">Flagellar biosynthetic protein FlhB</fullName>
    </recommendedName>
</protein>
<dbReference type="NCBIfam" id="TIGR00328">
    <property type="entry name" value="flhB"/>
    <property type="match status" value="1"/>
</dbReference>
<keyword evidence="11 13" id="KW-1006">Bacterial flagellum protein export</keyword>
<evidence type="ECO:0000313" key="15">
    <source>
        <dbReference type="EMBL" id="PSW22401.1"/>
    </source>
</evidence>
<evidence type="ECO:0000256" key="9">
    <source>
        <dbReference type="ARBA" id="ARBA00022989"/>
    </source>
</evidence>
<evidence type="ECO:0000256" key="8">
    <source>
        <dbReference type="ARBA" id="ARBA00022927"/>
    </source>
</evidence>
<evidence type="ECO:0000256" key="4">
    <source>
        <dbReference type="ARBA" id="ARBA00022448"/>
    </source>
</evidence>
<evidence type="ECO:0000256" key="5">
    <source>
        <dbReference type="ARBA" id="ARBA00022475"/>
    </source>
</evidence>
<keyword evidence="9 13" id="KW-1133">Transmembrane helix</keyword>
<accession>A0A0J8V8K7</accession>
<evidence type="ECO:0000256" key="2">
    <source>
        <dbReference type="ARBA" id="ARBA00010690"/>
    </source>
</evidence>
<dbReference type="Gene3D" id="6.10.250.2080">
    <property type="match status" value="1"/>
</dbReference>
<keyword evidence="15" id="KW-0282">Flagellum</keyword>
<keyword evidence="15" id="KW-0966">Cell projection</keyword>
<dbReference type="PANTHER" id="PTHR30531">
    <property type="entry name" value="FLAGELLAR BIOSYNTHETIC PROTEIN FLHB"/>
    <property type="match status" value="1"/>
</dbReference>
<dbReference type="Proteomes" id="UP000240481">
    <property type="component" value="Unassembled WGS sequence"/>
</dbReference>